<evidence type="ECO:0000256" key="6">
    <source>
        <dbReference type="SAM" id="Phobius"/>
    </source>
</evidence>
<feature type="transmembrane region" description="Helical" evidence="6">
    <location>
        <begin position="441"/>
        <end position="462"/>
    </location>
</feature>
<feature type="transmembrane region" description="Helical" evidence="6">
    <location>
        <begin position="322"/>
        <end position="345"/>
    </location>
</feature>
<gene>
    <name evidence="7" type="ORF">GBA83_10275</name>
</gene>
<evidence type="ECO:0000256" key="3">
    <source>
        <dbReference type="ARBA" id="ARBA00022692"/>
    </source>
</evidence>
<keyword evidence="5 6" id="KW-0472">Membrane</keyword>
<feature type="transmembrane region" description="Helical" evidence="6">
    <location>
        <begin position="12"/>
        <end position="35"/>
    </location>
</feature>
<keyword evidence="4 6" id="KW-1133">Transmembrane helix</keyword>
<protein>
    <submittedName>
        <fullName evidence="7">Flippase</fullName>
    </submittedName>
</protein>
<dbReference type="AlphaFoldDB" id="A0A7J5TMD4"/>
<evidence type="ECO:0000256" key="5">
    <source>
        <dbReference type="ARBA" id="ARBA00023136"/>
    </source>
</evidence>
<feature type="transmembrane region" description="Helical" evidence="6">
    <location>
        <begin position="212"/>
        <end position="236"/>
    </location>
</feature>
<dbReference type="GO" id="GO:0005886">
    <property type="term" value="C:plasma membrane"/>
    <property type="evidence" value="ECO:0007669"/>
    <property type="project" value="UniProtKB-SubCell"/>
</dbReference>
<comment type="caution">
    <text evidence="7">The sequence shown here is derived from an EMBL/GenBank/DDBJ whole genome shotgun (WGS) entry which is preliminary data.</text>
</comment>
<dbReference type="CDD" id="cd13128">
    <property type="entry name" value="MATE_Wzx_like"/>
    <property type="match status" value="1"/>
</dbReference>
<feature type="transmembrane region" description="Helical" evidence="6">
    <location>
        <begin position="86"/>
        <end position="108"/>
    </location>
</feature>
<dbReference type="EMBL" id="WDOP01000029">
    <property type="protein sequence ID" value="KAB7485516.1"/>
    <property type="molecule type" value="Genomic_DNA"/>
</dbReference>
<dbReference type="Pfam" id="PF01943">
    <property type="entry name" value="Polysacc_synt"/>
    <property type="match status" value="1"/>
</dbReference>
<dbReference type="RefSeq" id="WP_012619777.1">
    <property type="nucleotide sequence ID" value="NZ_WDOP01000029.1"/>
</dbReference>
<dbReference type="InterPro" id="IPR050833">
    <property type="entry name" value="Poly_Biosynth_Transport"/>
</dbReference>
<evidence type="ECO:0000256" key="2">
    <source>
        <dbReference type="ARBA" id="ARBA00022475"/>
    </source>
</evidence>
<feature type="transmembrane region" description="Helical" evidence="6">
    <location>
        <begin position="415"/>
        <end position="435"/>
    </location>
</feature>
<feature type="transmembrane region" description="Helical" evidence="6">
    <location>
        <begin position="143"/>
        <end position="163"/>
    </location>
</feature>
<feature type="transmembrane region" description="Helical" evidence="6">
    <location>
        <begin position="292"/>
        <end position="316"/>
    </location>
</feature>
<dbReference type="PANTHER" id="PTHR30250:SF11">
    <property type="entry name" value="O-ANTIGEN TRANSPORTER-RELATED"/>
    <property type="match status" value="1"/>
</dbReference>
<dbReference type="GeneID" id="29695657"/>
<evidence type="ECO:0000256" key="1">
    <source>
        <dbReference type="ARBA" id="ARBA00004651"/>
    </source>
</evidence>
<evidence type="ECO:0000313" key="8">
    <source>
        <dbReference type="Proteomes" id="UP000451386"/>
    </source>
</evidence>
<proteinExistence type="predicted"/>
<name>A0A7J5TMD4_BIFBI</name>
<dbReference type="InterPro" id="IPR002797">
    <property type="entry name" value="Polysacc_synth"/>
</dbReference>
<keyword evidence="2" id="KW-1003">Cell membrane</keyword>
<reference evidence="7 8" key="1">
    <citation type="journal article" date="2019" name="Nat. Med.">
        <title>A library of human gut bacterial isolates paired with longitudinal multiomics data enables mechanistic microbiome research.</title>
        <authorList>
            <person name="Poyet M."/>
            <person name="Groussin M."/>
            <person name="Gibbons S.M."/>
            <person name="Avila-Pacheco J."/>
            <person name="Jiang X."/>
            <person name="Kearney S.M."/>
            <person name="Perrotta A.R."/>
            <person name="Berdy B."/>
            <person name="Zhao S."/>
            <person name="Lieberman T.D."/>
            <person name="Swanson P.K."/>
            <person name="Smith M."/>
            <person name="Roesemann S."/>
            <person name="Alexander J.E."/>
            <person name="Rich S.A."/>
            <person name="Livny J."/>
            <person name="Vlamakis H."/>
            <person name="Clish C."/>
            <person name="Bullock K."/>
            <person name="Deik A."/>
            <person name="Scott J."/>
            <person name="Pierce K.A."/>
            <person name="Xavier R.J."/>
            <person name="Alm E.J."/>
        </authorList>
    </citation>
    <scope>NUCLEOTIDE SEQUENCE [LARGE SCALE GENOMIC DNA]</scope>
    <source>
        <strain evidence="7 8">BIOML-A13</strain>
    </source>
</reference>
<evidence type="ECO:0000313" key="7">
    <source>
        <dbReference type="EMBL" id="KAB7485516.1"/>
    </source>
</evidence>
<keyword evidence="3 6" id="KW-0812">Transmembrane</keyword>
<dbReference type="PANTHER" id="PTHR30250">
    <property type="entry name" value="PST FAMILY PREDICTED COLANIC ACID TRANSPORTER"/>
    <property type="match status" value="1"/>
</dbReference>
<accession>A0A7J5TMD4</accession>
<feature type="transmembrane region" description="Helical" evidence="6">
    <location>
        <begin position="385"/>
        <end position="403"/>
    </location>
</feature>
<comment type="subcellular location">
    <subcellularLocation>
        <location evidence="1">Cell membrane</location>
        <topology evidence="1">Multi-pass membrane protein</topology>
    </subcellularLocation>
</comment>
<sequence length="478" mass="52874">MSNSLAKNSIFNVCYQLLNVIFPLISASYVARVLMPSGVGLVAMAQNWVAYFVIFASLGIPNYAIREVAHARDSKAGTKRVFTELISINAISTTLAAIAYCAMIFVVPNFKENLVLYIVCGGSILLNYINVDWIYQGLEDYSFIAVRSFIVKLVSLAALFVFVRSQNDYVWYALIGVCAIGLNNIFNVGHLHKLNIGLGFSNIELKKHIKPIILIFSTIISIKLYTLLDVTILGLMSNNAAVAYYTNADKIIRIIITVITAVGGVLLPRISRYKVEKRYEECASIVSRVFEILFFCFLPIGIGLICTSRQLVLILFGDAYSAGILTMQIMSLLIYALGFSNLFGTQVLLAFDQEKKLLYCTIGGALINITLNLALIPLLSQNGTAVASVASETFVTATTAWFASKTLSFGIRKNVIWKTVVSTLIMTIIVEVFNFVIKNVFFSFITCVLMGGVSFLLSSVMLKNPILNYIVNVLRRRK</sequence>
<evidence type="ECO:0000256" key="4">
    <source>
        <dbReference type="ARBA" id="ARBA00022989"/>
    </source>
</evidence>
<feature type="transmembrane region" description="Helical" evidence="6">
    <location>
        <begin position="357"/>
        <end position="379"/>
    </location>
</feature>
<dbReference type="Proteomes" id="UP000451386">
    <property type="component" value="Unassembled WGS sequence"/>
</dbReference>
<feature type="transmembrane region" description="Helical" evidence="6">
    <location>
        <begin position="169"/>
        <end position="191"/>
    </location>
</feature>
<organism evidence="7 8">
    <name type="scientific">Bifidobacterium bifidum</name>
    <dbReference type="NCBI Taxonomy" id="1681"/>
    <lineage>
        <taxon>Bacteria</taxon>
        <taxon>Bacillati</taxon>
        <taxon>Actinomycetota</taxon>
        <taxon>Actinomycetes</taxon>
        <taxon>Bifidobacteriales</taxon>
        <taxon>Bifidobacteriaceae</taxon>
        <taxon>Bifidobacterium</taxon>
    </lineage>
</organism>
<feature type="transmembrane region" description="Helical" evidence="6">
    <location>
        <begin position="251"/>
        <end position="271"/>
    </location>
</feature>
<feature type="transmembrane region" description="Helical" evidence="6">
    <location>
        <begin position="114"/>
        <end position="131"/>
    </location>
</feature>
<feature type="transmembrane region" description="Helical" evidence="6">
    <location>
        <begin position="47"/>
        <end position="65"/>
    </location>
</feature>